<protein>
    <submittedName>
        <fullName evidence="2">D-inositol 3-phosphate glycosyltransferase</fullName>
        <ecNumber evidence="2">2.4.1.250</ecNumber>
    </submittedName>
</protein>
<dbReference type="EMBL" id="CABPRY010000005">
    <property type="protein sequence ID" value="VVE11932.1"/>
    <property type="molecule type" value="Genomic_DNA"/>
</dbReference>
<dbReference type="InterPro" id="IPR047691">
    <property type="entry name" value="PelF-like"/>
</dbReference>
<dbReference type="GO" id="GO:0102710">
    <property type="term" value="F:D-inositol-3-phosphate glycosyltransferase activity"/>
    <property type="evidence" value="ECO:0007669"/>
    <property type="project" value="UniProtKB-EC"/>
</dbReference>
<reference evidence="2 3" key="1">
    <citation type="submission" date="2019-08" db="EMBL/GenBank/DDBJ databases">
        <authorList>
            <person name="Peeters C."/>
        </authorList>
    </citation>
    <scope>NUCLEOTIDE SEQUENCE [LARGE SCALE GENOMIC DNA]</scope>
    <source>
        <strain evidence="2 3">LMG 31107</strain>
    </source>
</reference>
<gene>
    <name evidence="2" type="primary">mshA</name>
    <name evidence="2" type="ORF">PCE31107_02688</name>
</gene>
<dbReference type="NCBIfam" id="NF038011">
    <property type="entry name" value="PelF"/>
    <property type="match status" value="1"/>
</dbReference>
<dbReference type="Pfam" id="PF13692">
    <property type="entry name" value="Glyco_trans_1_4"/>
    <property type="match status" value="1"/>
</dbReference>
<evidence type="ECO:0000259" key="1">
    <source>
        <dbReference type="Pfam" id="PF11997"/>
    </source>
</evidence>
<name>A0A5E4VI20_9BURK</name>
<dbReference type="Gene3D" id="3.40.50.2000">
    <property type="entry name" value="Glycogen Phosphorylase B"/>
    <property type="match status" value="2"/>
</dbReference>
<dbReference type="PANTHER" id="PTHR12526">
    <property type="entry name" value="GLYCOSYLTRANSFERASE"/>
    <property type="match status" value="1"/>
</dbReference>
<dbReference type="Pfam" id="PF11997">
    <property type="entry name" value="DUF3492"/>
    <property type="match status" value="1"/>
</dbReference>
<dbReference type="SUPFAM" id="SSF53756">
    <property type="entry name" value="UDP-Glycosyltransferase/glycogen phosphorylase"/>
    <property type="match status" value="1"/>
</dbReference>
<dbReference type="AlphaFoldDB" id="A0A5E4VI20"/>
<keyword evidence="2" id="KW-0328">Glycosyltransferase</keyword>
<dbReference type="CDD" id="cd03813">
    <property type="entry name" value="GT4-like"/>
    <property type="match status" value="1"/>
</dbReference>
<dbReference type="PANTHER" id="PTHR12526:SF608">
    <property type="entry name" value="PELF"/>
    <property type="match status" value="1"/>
</dbReference>
<dbReference type="EC" id="2.4.1.250" evidence="2"/>
<keyword evidence="2" id="KW-0808">Transferase</keyword>
<dbReference type="Proteomes" id="UP000396788">
    <property type="component" value="Unassembled WGS sequence"/>
</dbReference>
<evidence type="ECO:0000313" key="3">
    <source>
        <dbReference type="Proteomes" id="UP000396788"/>
    </source>
</evidence>
<sequence length="515" mass="58233">MRTNERRADSADIALLLEGTFPYVRGGVSSWVDQMIRAFPDLTFAVVFIGSRREDYGDMVYPMYDNIVHFEAHYLYEFEAPAPMRAAEGDAQAFEKMEKMHDMLRRRDDLQGIGKLIHDVIPMLAEDGEISEANFLHSRRSWDMITDRYKKYCLDPSFTDYFWTIRIMHKPLWQLARICDQLIPAKVYHTVSTGYAGFLGALLRFKHQRPLLVSEHGIYTKERKIDLLQSQWIRDNRGLFERDISQVGYFQNLWVRFFEAMGRVCYEAADEITALFEGNRLRQIADGAPEHKTRNTPNGISVAQFAPLREQRPADIPPVVALIGRVVPIKDIKTFIRAIFIASRHMPGLQGWVVGPEEEDPAYAQECRDIAASLGLEDSLRFMGFQKVSDILPQVGVMALSSISEALPLVVLEAYAAGVPVVTTDVGSCRQLVEGLGDEDRALGPAGKVVQIANPEQFAQALLDVLEPTTWHAAQRAAIARVERYYTITQMQDAYRSLYETLLARPAAGVVAGDH</sequence>
<dbReference type="RefSeq" id="WP_150608965.1">
    <property type="nucleotide sequence ID" value="NZ_CABPRY010000005.1"/>
</dbReference>
<organism evidence="2 3">
    <name type="scientific">Pandoraea cepalis</name>
    <dbReference type="NCBI Taxonomy" id="2508294"/>
    <lineage>
        <taxon>Bacteria</taxon>
        <taxon>Pseudomonadati</taxon>
        <taxon>Pseudomonadota</taxon>
        <taxon>Betaproteobacteria</taxon>
        <taxon>Burkholderiales</taxon>
        <taxon>Burkholderiaceae</taxon>
        <taxon>Pandoraea</taxon>
    </lineage>
</organism>
<evidence type="ECO:0000313" key="2">
    <source>
        <dbReference type="EMBL" id="VVE11932.1"/>
    </source>
</evidence>
<proteinExistence type="predicted"/>
<feature type="domain" description="DUF3492" evidence="1">
    <location>
        <begin position="11"/>
        <end position="290"/>
    </location>
</feature>
<accession>A0A5E4VI20</accession>
<dbReference type="InterPro" id="IPR022622">
    <property type="entry name" value="DUF3492"/>
</dbReference>